<evidence type="ECO:0000313" key="3">
    <source>
        <dbReference type="Proteomes" id="UP000019478"/>
    </source>
</evidence>
<dbReference type="AlphaFoldDB" id="W9XYX9"/>
<dbReference type="HOGENOM" id="CLU_888521_0_0_1"/>
<reference evidence="2 3" key="1">
    <citation type="submission" date="2013-03" db="EMBL/GenBank/DDBJ databases">
        <title>The Genome Sequence of Capronia epimyces CBS 606.96.</title>
        <authorList>
            <consortium name="The Broad Institute Genomics Platform"/>
            <person name="Cuomo C."/>
            <person name="de Hoog S."/>
            <person name="Gorbushina A."/>
            <person name="Walker B."/>
            <person name="Young S.K."/>
            <person name="Zeng Q."/>
            <person name="Gargeya S."/>
            <person name="Fitzgerald M."/>
            <person name="Haas B."/>
            <person name="Abouelleil A."/>
            <person name="Allen A.W."/>
            <person name="Alvarado L."/>
            <person name="Arachchi H.M."/>
            <person name="Berlin A.M."/>
            <person name="Chapman S.B."/>
            <person name="Gainer-Dewar J."/>
            <person name="Goldberg J."/>
            <person name="Griggs A."/>
            <person name="Gujja S."/>
            <person name="Hansen M."/>
            <person name="Howarth C."/>
            <person name="Imamovic A."/>
            <person name="Ireland A."/>
            <person name="Larimer J."/>
            <person name="McCowan C."/>
            <person name="Murphy C."/>
            <person name="Pearson M."/>
            <person name="Poon T.W."/>
            <person name="Priest M."/>
            <person name="Roberts A."/>
            <person name="Saif S."/>
            <person name="Shea T."/>
            <person name="Sisk P."/>
            <person name="Sykes S."/>
            <person name="Wortman J."/>
            <person name="Nusbaum C."/>
            <person name="Birren B."/>
        </authorList>
    </citation>
    <scope>NUCLEOTIDE SEQUENCE [LARGE SCALE GENOMIC DNA]</scope>
    <source>
        <strain evidence="2 3">CBS 606.96</strain>
    </source>
</reference>
<gene>
    <name evidence="2" type="ORF">A1O3_05999</name>
</gene>
<evidence type="ECO:0000313" key="2">
    <source>
        <dbReference type="EMBL" id="EXJ82186.1"/>
    </source>
</evidence>
<accession>W9XYX9</accession>
<proteinExistence type="predicted"/>
<dbReference type="InterPro" id="IPR031348">
    <property type="entry name" value="PigL_N"/>
</dbReference>
<keyword evidence="3" id="KW-1185">Reference proteome</keyword>
<evidence type="ECO:0000259" key="1">
    <source>
        <dbReference type="Pfam" id="PF17111"/>
    </source>
</evidence>
<organism evidence="2 3">
    <name type="scientific">Capronia epimyces CBS 606.96</name>
    <dbReference type="NCBI Taxonomy" id="1182542"/>
    <lineage>
        <taxon>Eukaryota</taxon>
        <taxon>Fungi</taxon>
        <taxon>Dikarya</taxon>
        <taxon>Ascomycota</taxon>
        <taxon>Pezizomycotina</taxon>
        <taxon>Eurotiomycetes</taxon>
        <taxon>Chaetothyriomycetidae</taxon>
        <taxon>Chaetothyriales</taxon>
        <taxon>Herpotrichiellaceae</taxon>
        <taxon>Capronia</taxon>
    </lineage>
</organism>
<dbReference type="Proteomes" id="UP000019478">
    <property type="component" value="Unassembled WGS sequence"/>
</dbReference>
<dbReference type="eggNOG" id="ENOG502R9RX">
    <property type="taxonomic scope" value="Eukaryota"/>
</dbReference>
<dbReference type="RefSeq" id="XP_007734309.1">
    <property type="nucleotide sequence ID" value="XM_007736119.1"/>
</dbReference>
<dbReference type="Pfam" id="PF17111">
    <property type="entry name" value="PigL_N"/>
    <property type="match status" value="1"/>
</dbReference>
<dbReference type="EMBL" id="AMGY01000005">
    <property type="protein sequence ID" value="EXJ82186.1"/>
    <property type="molecule type" value="Genomic_DNA"/>
</dbReference>
<comment type="caution">
    <text evidence="2">The sequence shown here is derived from an EMBL/GenBank/DDBJ whole genome shotgun (WGS) entry which is preliminary data.</text>
</comment>
<name>W9XYX9_9EURO</name>
<protein>
    <recommendedName>
        <fullName evidence="1">Azaphilone pigments biosynthesis cluster protein L N-terminal domain-containing protein</fullName>
    </recommendedName>
</protein>
<sequence>MAGVGEAASILALANFAYDTSKKLYEVVSSFKSRRTDIREVQSSLTALVFVLQLVQQQILESGDECKYEPLRQPMQCCISTGEDMQKSLDACTQRSNDVHASIRDWLKMQFHGKSFADMKQRLTSYQSTLSIAFASVNIQDHGTTQESIEDMKGLIEGTKQDLIDQAEKVEEAIRDAAESLRDRLRADRAQIQGALGALKQAQQVANATRPGIMIKENRAGHDARAIFGTDILRPQFDLRVSNNTVEERATMAAGVHSTETLQALLKSSGKSELALLLQTLQSPLR</sequence>
<dbReference type="OrthoDB" id="5068804at2759"/>
<feature type="domain" description="Azaphilone pigments biosynthesis cluster protein L N-terminal" evidence="1">
    <location>
        <begin position="4"/>
        <end position="193"/>
    </location>
</feature>
<dbReference type="GeneID" id="19170109"/>